<evidence type="ECO:0000313" key="3">
    <source>
        <dbReference type="Proteomes" id="UP000008540"/>
    </source>
</evidence>
<dbReference type="KEGG" id="pfl:PFL_0789"/>
<dbReference type="AlphaFoldDB" id="Q4KIK7"/>
<dbReference type="EMBL" id="CP000076">
    <property type="protein sequence ID" value="AAY96191.1"/>
    <property type="molecule type" value="Genomic_DNA"/>
</dbReference>
<name>Q4KIK7_PSEF5</name>
<evidence type="ECO:0000313" key="2">
    <source>
        <dbReference type="EMBL" id="AAY96191.1"/>
    </source>
</evidence>
<organism evidence="2 3">
    <name type="scientific">Pseudomonas fluorescens (strain ATCC BAA-477 / NRRL B-23932 / Pf-5)</name>
    <dbReference type="NCBI Taxonomy" id="220664"/>
    <lineage>
        <taxon>Bacteria</taxon>
        <taxon>Pseudomonadati</taxon>
        <taxon>Pseudomonadota</taxon>
        <taxon>Gammaproteobacteria</taxon>
        <taxon>Pseudomonadales</taxon>
        <taxon>Pseudomonadaceae</taxon>
        <taxon>Pseudomonas</taxon>
    </lineage>
</organism>
<keyword evidence="1" id="KW-0472">Membrane</keyword>
<evidence type="ECO:0000256" key="1">
    <source>
        <dbReference type="SAM" id="Phobius"/>
    </source>
</evidence>
<keyword evidence="1" id="KW-1133">Transmembrane helix</keyword>
<protein>
    <submittedName>
        <fullName evidence="2">Uncharacterized protein</fullName>
    </submittedName>
</protein>
<dbReference type="Proteomes" id="UP000008540">
    <property type="component" value="Chromosome"/>
</dbReference>
<sequence>MSRAKAATHRAIFSMPVTTPPQRSVQPEDWFAAYFIGVTALATVLALLLMLTMLASAGSLNTDIILQTLFVGLLTLVLSGVLTGILTALPCALFFWLAQRFAWRNVLIYLFSGAVAAMPTIPVVASLAPSSFYTDRDEDEPLPDGLPRYLPLAPLFGCSGAFLGGIFWWRSGRHLRRSALPDTPLP</sequence>
<proteinExistence type="predicted"/>
<feature type="transmembrane region" description="Helical" evidence="1">
    <location>
        <begin position="64"/>
        <end position="97"/>
    </location>
</feature>
<feature type="transmembrane region" description="Helical" evidence="1">
    <location>
        <begin position="149"/>
        <end position="169"/>
    </location>
</feature>
<reference evidence="2 3" key="1">
    <citation type="journal article" date="2005" name="Nat. Biotechnol.">
        <title>Complete genome sequence of the plant commensal Pseudomonas fluorescens Pf-5.</title>
        <authorList>
            <person name="Paulsen I.T."/>
            <person name="Press C.M."/>
            <person name="Ravel J."/>
            <person name="Kobayashi D.Y."/>
            <person name="Myers G.S."/>
            <person name="Mavrodi D.V."/>
            <person name="DeBoy R.T."/>
            <person name="Seshadri R."/>
            <person name="Ren Q."/>
            <person name="Madupu R."/>
            <person name="Dodson R.J."/>
            <person name="Durkin A.S."/>
            <person name="Brinkac L.M."/>
            <person name="Daugherty S.C."/>
            <person name="Sullivan S.A."/>
            <person name="Rosovitz M.J."/>
            <person name="Gwinn M.L."/>
            <person name="Zhou L."/>
            <person name="Schneider D.J."/>
            <person name="Cartinhour S.W."/>
            <person name="Nelson W.C."/>
            <person name="Weidman J."/>
            <person name="Watkins K."/>
            <person name="Tran K."/>
            <person name="Khouri H."/>
            <person name="Pierson E.A."/>
            <person name="Pierson L.S.III."/>
            <person name="Thomashow L.S."/>
            <person name="Loper J.E."/>
        </authorList>
    </citation>
    <scope>NUCLEOTIDE SEQUENCE [LARGE SCALE GENOMIC DNA]</scope>
    <source>
        <strain evidence="3">ATCC BAA-477 / NRRL B-23932 / Pf-5</strain>
    </source>
</reference>
<feature type="transmembrane region" description="Helical" evidence="1">
    <location>
        <begin position="31"/>
        <end position="58"/>
    </location>
</feature>
<accession>Q4KIK7</accession>
<gene>
    <name evidence="2" type="ordered locus">PFL_0789</name>
</gene>
<keyword evidence="1" id="KW-0812">Transmembrane</keyword>
<dbReference type="HOGENOM" id="CLU_1685081_0_0_6"/>
<feature type="transmembrane region" description="Helical" evidence="1">
    <location>
        <begin position="106"/>
        <end position="129"/>
    </location>
</feature>